<reference evidence="4" key="1">
    <citation type="submission" date="2016-10" db="EMBL/GenBank/DDBJ databases">
        <authorList>
            <person name="Varghese N."/>
            <person name="Submissions S."/>
        </authorList>
    </citation>
    <scope>NUCLEOTIDE SEQUENCE [LARGE SCALE GENOMIC DNA]</scope>
    <source>
        <strain evidence="4">DSM 6150</strain>
    </source>
</reference>
<dbReference type="SUPFAM" id="SSF52980">
    <property type="entry name" value="Restriction endonuclease-like"/>
    <property type="match status" value="1"/>
</dbReference>
<dbReference type="InterPro" id="IPR011335">
    <property type="entry name" value="Restrct_endonuc-II-like"/>
</dbReference>
<gene>
    <name evidence="3" type="ORF">SAMN05660284_01539</name>
</gene>
<dbReference type="Pfam" id="PF02021">
    <property type="entry name" value="UPF0102"/>
    <property type="match status" value="1"/>
</dbReference>
<keyword evidence="3" id="KW-0540">Nuclease</keyword>
<organism evidence="3 4">
    <name type="scientific">Formivibrio citricus</name>
    <dbReference type="NCBI Taxonomy" id="83765"/>
    <lineage>
        <taxon>Bacteria</taxon>
        <taxon>Pseudomonadati</taxon>
        <taxon>Pseudomonadota</taxon>
        <taxon>Betaproteobacteria</taxon>
        <taxon>Neisseriales</taxon>
        <taxon>Chitinibacteraceae</taxon>
        <taxon>Formivibrio</taxon>
    </lineage>
</organism>
<dbReference type="InterPro" id="IPR011856">
    <property type="entry name" value="tRNA_endonuc-like_dom_sf"/>
</dbReference>
<dbReference type="PANTHER" id="PTHR34039:SF1">
    <property type="entry name" value="UPF0102 PROTEIN YRAN"/>
    <property type="match status" value="1"/>
</dbReference>
<dbReference type="Gene3D" id="3.40.1350.10">
    <property type="match status" value="1"/>
</dbReference>
<dbReference type="CDD" id="cd20736">
    <property type="entry name" value="PoNe_Nuclease"/>
    <property type="match status" value="1"/>
</dbReference>
<evidence type="ECO:0000256" key="1">
    <source>
        <dbReference type="ARBA" id="ARBA00006738"/>
    </source>
</evidence>
<dbReference type="PANTHER" id="PTHR34039">
    <property type="entry name" value="UPF0102 PROTEIN YRAN"/>
    <property type="match status" value="1"/>
</dbReference>
<protein>
    <recommendedName>
        <fullName evidence="2">UPF0102 protein SAMN05660284_01539</fullName>
    </recommendedName>
</protein>
<dbReference type="GO" id="GO:0003676">
    <property type="term" value="F:nucleic acid binding"/>
    <property type="evidence" value="ECO:0007669"/>
    <property type="project" value="InterPro"/>
</dbReference>
<dbReference type="RefSeq" id="WP_091193891.1">
    <property type="nucleotide sequence ID" value="NZ_FOVE01000009.1"/>
</dbReference>
<dbReference type="InterPro" id="IPR003509">
    <property type="entry name" value="UPF0102_YraN-like"/>
</dbReference>
<dbReference type="AlphaFoldDB" id="A0A1I4Z5M4"/>
<comment type="similarity">
    <text evidence="1 2">Belongs to the UPF0102 family.</text>
</comment>
<dbReference type="OrthoDB" id="9794876at2"/>
<sequence>MNLRGVAAETAAADHLARTGLKIVARNWRCRHGELDIVAREGATLVFVEVRQRATSGFGGAAASINAAKRAKLVAAAQAYLQTLPNVPPCRFDAVCFDGREMVWLKNCIDMD</sequence>
<proteinExistence type="inferred from homology"/>
<accession>A0A1I4Z5M4</accession>
<keyword evidence="3" id="KW-0378">Hydrolase</keyword>
<dbReference type="Proteomes" id="UP000242869">
    <property type="component" value="Unassembled WGS sequence"/>
</dbReference>
<evidence type="ECO:0000256" key="2">
    <source>
        <dbReference type="HAMAP-Rule" id="MF_00048"/>
    </source>
</evidence>
<dbReference type="NCBIfam" id="NF009150">
    <property type="entry name" value="PRK12497.1-3"/>
    <property type="match status" value="1"/>
</dbReference>
<name>A0A1I4Z5M4_9NEIS</name>
<keyword evidence="3" id="KW-0255">Endonuclease</keyword>
<keyword evidence="4" id="KW-1185">Reference proteome</keyword>
<dbReference type="GO" id="GO:0004519">
    <property type="term" value="F:endonuclease activity"/>
    <property type="evidence" value="ECO:0007669"/>
    <property type="project" value="UniProtKB-KW"/>
</dbReference>
<dbReference type="NCBIfam" id="TIGR00252">
    <property type="entry name" value="YraN family protein"/>
    <property type="match status" value="1"/>
</dbReference>
<dbReference type="EMBL" id="FOVE01000009">
    <property type="protein sequence ID" value="SFN45572.1"/>
    <property type="molecule type" value="Genomic_DNA"/>
</dbReference>
<evidence type="ECO:0000313" key="3">
    <source>
        <dbReference type="EMBL" id="SFN45572.1"/>
    </source>
</evidence>
<evidence type="ECO:0000313" key="4">
    <source>
        <dbReference type="Proteomes" id="UP000242869"/>
    </source>
</evidence>
<dbReference type="HAMAP" id="MF_00048">
    <property type="entry name" value="UPF0102"/>
    <property type="match status" value="1"/>
</dbReference>
<dbReference type="STRING" id="83765.SAMN05660284_01539"/>